<evidence type="ECO:0000313" key="9">
    <source>
        <dbReference type="EMBL" id="RLN04805.1"/>
    </source>
</evidence>
<keyword evidence="2" id="KW-0507">mRNA processing</keyword>
<dbReference type="Pfam" id="PF00076">
    <property type="entry name" value="RRM_1"/>
    <property type="match status" value="1"/>
</dbReference>
<dbReference type="GO" id="GO:0008380">
    <property type="term" value="P:RNA splicing"/>
    <property type="evidence" value="ECO:0007669"/>
    <property type="project" value="UniProtKB-KW"/>
</dbReference>
<dbReference type="SMART" id="SM00360">
    <property type="entry name" value="RRM"/>
    <property type="match status" value="1"/>
</dbReference>
<feature type="compositionally biased region" description="Low complexity" evidence="7">
    <location>
        <begin position="155"/>
        <end position="166"/>
    </location>
</feature>
<evidence type="ECO:0000256" key="6">
    <source>
        <dbReference type="PROSITE-ProRule" id="PRU00176"/>
    </source>
</evidence>
<feature type="domain" description="RRM" evidence="8">
    <location>
        <begin position="16"/>
        <end position="94"/>
    </location>
</feature>
<dbReference type="Proteomes" id="UP000275267">
    <property type="component" value="Unassembled WGS sequence"/>
</dbReference>
<protein>
    <submittedName>
        <fullName evidence="9">Arginine/serine-rich splicing factor SC31 transcript V</fullName>
    </submittedName>
</protein>
<accession>A0A3L6RM08</accession>
<comment type="subcellular location">
    <subcellularLocation>
        <location evidence="1">Nucleus</location>
    </subcellularLocation>
</comment>
<dbReference type="PROSITE" id="PS50102">
    <property type="entry name" value="RRM"/>
    <property type="match status" value="1"/>
</dbReference>
<feature type="compositionally biased region" description="Polar residues" evidence="7">
    <location>
        <begin position="173"/>
        <end position="183"/>
    </location>
</feature>
<dbReference type="AlphaFoldDB" id="A0A3L6RM08"/>
<feature type="compositionally biased region" description="Low complexity" evidence="7">
    <location>
        <begin position="122"/>
        <end position="137"/>
    </location>
</feature>
<keyword evidence="3 6" id="KW-0694">RNA-binding</keyword>
<dbReference type="OrthoDB" id="21467at2759"/>
<feature type="region of interest" description="Disordered" evidence="7">
    <location>
        <begin position="100"/>
        <end position="183"/>
    </location>
</feature>
<reference evidence="10" key="1">
    <citation type="journal article" date="2019" name="Nat. Commun.">
        <title>The genome of broomcorn millet.</title>
        <authorList>
            <person name="Zou C."/>
            <person name="Miki D."/>
            <person name="Li D."/>
            <person name="Tang Q."/>
            <person name="Xiao L."/>
            <person name="Rajput S."/>
            <person name="Deng P."/>
            <person name="Jia W."/>
            <person name="Huang R."/>
            <person name="Zhang M."/>
            <person name="Sun Y."/>
            <person name="Hu J."/>
            <person name="Fu X."/>
            <person name="Schnable P.S."/>
            <person name="Li F."/>
            <person name="Zhang H."/>
            <person name="Feng B."/>
            <person name="Zhu X."/>
            <person name="Liu R."/>
            <person name="Schnable J.C."/>
            <person name="Zhu J.-K."/>
            <person name="Zhang H."/>
        </authorList>
    </citation>
    <scope>NUCLEOTIDE SEQUENCE [LARGE SCALE GENOMIC DNA]</scope>
</reference>
<dbReference type="SUPFAM" id="SSF54928">
    <property type="entry name" value="RNA-binding domain, RBD"/>
    <property type="match status" value="1"/>
</dbReference>
<evidence type="ECO:0000256" key="1">
    <source>
        <dbReference type="ARBA" id="ARBA00004123"/>
    </source>
</evidence>
<evidence type="ECO:0000256" key="7">
    <source>
        <dbReference type="SAM" id="MobiDB-lite"/>
    </source>
</evidence>
<evidence type="ECO:0000256" key="4">
    <source>
        <dbReference type="ARBA" id="ARBA00023187"/>
    </source>
</evidence>
<dbReference type="InterPro" id="IPR051106">
    <property type="entry name" value="RNA-bind/splicing_reg"/>
</dbReference>
<keyword evidence="4" id="KW-0508">mRNA splicing</keyword>
<keyword evidence="10" id="KW-1185">Reference proteome</keyword>
<dbReference type="Gene3D" id="3.30.70.330">
    <property type="match status" value="1"/>
</dbReference>
<feature type="compositionally biased region" description="Basic and acidic residues" evidence="7">
    <location>
        <begin position="100"/>
        <end position="118"/>
    </location>
</feature>
<dbReference type="STRING" id="4540.A0A3L6RM08"/>
<dbReference type="GO" id="GO:0005634">
    <property type="term" value="C:nucleus"/>
    <property type="evidence" value="ECO:0007669"/>
    <property type="project" value="UniProtKB-SubCell"/>
</dbReference>
<evidence type="ECO:0000256" key="3">
    <source>
        <dbReference type="ARBA" id="ARBA00022884"/>
    </source>
</evidence>
<evidence type="ECO:0000259" key="8">
    <source>
        <dbReference type="PROSITE" id="PS50102"/>
    </source>
</evidence>
<proteinExistence type="predicted"/>
<dbReference type="InterPro" id="IPR035979">
    <property type="entry name" value="RBD_domain_sf"/>
</dbReference>
<evidence type="ECO:0000256" key="5">
    <source>
        <dbReference type="ARBA" id="ARBA00023242"/>
    </source>
</evidence>
<comment type="caution">
    <text evidence="9">The sequence shown here is derived from an EMBL/GenBank/DDBJ whole genome shotgun (WGS) entry which is preliminary data.</text>
</comment>
<dbReference type="PANTHER" id="PTHR48028">
    <property type="entry name" value="GLYCINE-RICH RNA-BINDING PROTEIN RZ1A"/>
    <property type="match status" value="1"/>
</dbReference>
<name>A0A3L6RM08_PANMI</name>
<evidence type="ECO:0000256" key="2">
    <source>
        <dbReference type="ARBA" id="ARBA00022664"/>
    </source>
</evidence>
<evidence type="ECO:0000313" key="10">
    <source>
        <dbReference type="Proteomes" id="UP000275267"/>
    </source>
</evidence>
<dbReference type="GO" id="GO:0006397">
    <property type="term" value="P:mRNA processing"/>
    <property type="evidence" value="ECO:0007669"/>
    <property type="project" value="UniProtKB-KW"/>
</dbReference>
<dbReference type="InterPro" id="IPR000504">
    <property type="entry name" value="RRM_dom"/>
</dbReference>
<dbReference type="GO" id="GO:0003723">
    <property type="term" value="F:RNA binding"/>
    <property type="evidence" value="ECO:0007669"/>
    <property type="project" value="UniProtKB-UniRule"/>
</dbReference>
<dbReference type="EMBL" id="PQIB02000008">
    <property type="protein sequence ID" value="RLN04805.1"/>
    <property type="molecule type" value="Genomic_DNA"/>
</dbReference>
<keyword evidence="5" id="KW-0539">Nucleus</keyword>
<gene>
    <name evidence="9" type="ORF">C2845_PM13G20780</name>
</gene>
<dbReference type="PANTHER" id="PTHR48028:SF4">
    <property type="entry name" value="SC35-LIKE SPLICING FACTOR"/>
    <property type="match status" value="1"/>
</dbReference>
<dbReference type="CDD" id="cd12311">
    <property type="entry name" value="RRM_SRSF2_SRSF8"/>
    <property type="match status" value="1"/>
</dbReference>
<dbReference type="FunFam" id="3.30.70.330:FF:000192">
    <property type="entry name" value="Serine/arginine-rich splicing factor SC35"/>
    <property type="match status" value="1"/>
</dbReference>
<sequence length="209" mass="23175">MSHFGRSGPPDIRDTFSLLVLNISFRTTADDLFPLFERYGKVVDVFIPRDRRTGDSRGFAFVRYKYADEAQKAVDRLDGKNVDGRNIMVQFAKYGPNAEPIRKGRVKEVVEKPQDRSRSRSPRPSASPARRSASPRKSSPPRRSPTPERHTNGKVSPPSRSVSPSPKHAGSRSPGSESKYSGASTTKLREVISSACFVLVTTAINVQEN</sequence>
<organism evidence="9 10">
    <name type="scientific">Panicum miliaceum</name>
    <name type="common">Proso millet</name>
    <name type="synonym">Broomcorn millet</name>
    <dbReference type="NCBI Taxonomy" id="4540"/>
    <lineage>
        <taxon>Eukaryota</taxon>
        <taxon>Viridiplantae</taxon>
        <taxon>Streptophyta</taxon>
        <taxon>Embryophyta</taxon>
        <taxon>Tracheophyta</taxon>
        <taxon>Spermatophyta</taxon>
        <taxon>Magnoliopsida</taxon>
        <taxon>Liliopsida</taxon>
        <taxon>Poales</taxon>
        <taxon>Poaceae</taxon>
        <taxon>PACMAD clade</taxon>
        <taxon>Panicoideae</taxon>
        <taxon>Panicodae</taxon>
        <taxon>Paniceae</taxon>
        <taxon>Panicinae</taxon>
        <taxon>Panicum</taxon>
        <taxon>Panicum sect. Panicum</taxon>
    </lineage>
</organism>
<dbReference type="InterPro" id="IPR012677">
    <property type="entry name" value="Nucleotide-bd_a/b_plait_sf"/>
</dbReference>